<dbReference type="Proteomes" id="UP001054837">
    <property type="component" value="Unassembled WGS sequence"/>
</dbReference>
<proteinExistence type="predicted"/>
<dbReference type="AlphaFoldDB" id="A0AAV4RQ46"/>
<accession>A0AAV4RQ46</accession>
<evidence type="ECO:0000313" key="1">
    <source>
        <dbReference type="EMBL" id="GIY22809.1"/>
    </source>
</evidence>
<reference evidence="1 2" key="1">
    <citation type="submission" date="2021-06" db="EMBL/GenBank/DDBJ databases">
        <title>Caerostris darwini draft genome.</title>
        <authorList>
            <person name="Kono N."/>
            <person name="Arakawa K."/>
        </authorList>
    </citation>
    <scope>NUCLEOTIDE SEQUENCE [LARGE SCALE GENOMIC DNA]</scope>
</reference>
<keyword evidence="2" id="KW-1185">Reference proteome</keyword>
<evidence type="ECO:0000313" key="2">
    <source>
        <dbReference type="Proteomes" id="UP001054837"/>
    </source>
</evidence>
<dbReference type="EMBL" id="BPLQ01006483">
    <property type="protein sequence ID" value="GIY22809.1"/>
    <property type="molecule type" value="Genomic_DNA"/>
</dbReference>
<organism evidence="1 2">
    <name type="scientific">Caerostris darwini</name>
    <dbReference type="NCBI Taxonomy" id="1538125"/>
    <lineage>
        <taxon>Eukaryota</taxon>
        <taxon>Metazoa</taxon>
        <taxon>Ecdysozoa</taxon>
        <taxon>Arthropoda</taxon>
        <taxon>Chelicerata</taxon>
        <taxon>Arachnida</taxon>
        <taxon>Araneae</taxon>
        <taxon>Araneomorphae</taxon>
        <taxon>Entelegynae</taxon>
        <taxon>Araneoidea</taxon>
        <taxon>Araneidae</taxon>
        <taxon>Caerostris</taxon>
    </lineage>
</organism>
<protein>
    <submittedName>
        <fullName evidence="1">Uncharacterized protein</fullName>
    </submittedName>
</protein>
<gene>
    <name evidence="1" type="ORF">CDAR_275821</name>
</gene>
<comment type="caution">
    <text evidence="1">The sequence shown here is derived from an EMBL/GenBank/DDBJ whole genome shotgun (WGS) entry which is preliminary data.</text>
</comment>
<sequence>MTKKGPLLEERKALDAELNATENNQIRQKLSKVNAEIKIMYAQIKRSKWKDLCSSLDPGSSNGELWRLVKSNHRWKSVTQLRVMMGKSARMILKLLTYLVHIIRVSASWTSPGKTVI</sequence>
<name>A0AAV4RQ46_9ARAC</name>